<evidence type="ECO:0000256" key="1">
    <source>
        <dbReference type="SAM" id="MobiDB-lite"/>
    </source>
</evidence>
<dbReference type="PANTHER" id="PTHR37809">
    <property type="entry name" value="RIBOSOMAL PROTEIN S12 METHYLTHIOTRANSFERASE ACCESSORY FACTOR YCAO"/>
    <property type="match status" value="1"/>
</dbReference>
<gene>
    <name evidence="3" type="ORF">GCM10009801_33500</name>
</gene>
<sequence length="789" mass="84947">MNTLDHGCAGVGFKRHLTPAVVPGDATYLVSEQGVTALEGDAVAVLAPLLDGSRDLPALVRETRGTLTPARLGGVLGALTRAGLVGRSGPPARPGARNAPAAFWEAAGLEGEQAEGRLAAGGVRLLALPGTDAADEAAEALRASGIAVRIADRAPEGAAGTDGSPDNHGPDGRTTENAGTDSTARAALPELTVVLCEDYLSDGLAAVDAAQRAAGRPWLLAKPSGVTPWIGPVFQPGAGACWHCLAHRLRQHRQPELYLGEALGLRAPLVPPRAATAASLGTALRLVALQAEKWLTGFRHESQSAVWALDALRLESRHHRLERRPQCAACGDPELVSARVRRPVALASRPKRSVSGGGHRAMDARQVLERYEHLVGDVTGVVRTLRRDPRCPEAFNAYVSGSNPALAGGGLTAFRAGLRSQSGGKGVTELDAKVGALCEALERYSATLHGDEPRVRGSLAELGEDAVHPNDCQLYHQRQFAGRRAWNAAQPEFQYVCEPFDSRAALDWTPVWSLTQGRHRLLPTAMLYFCTREQARTPYVRADSNGNAAGSSLEDAVLQGFLELVERDAVALWWYNRTRQATLDLDSFGDSGVDRMRAAYQELGRELWALDLTTDLGIPAVAALSRRTDGPREDVLFGFGCHFDPGIALRRAVTEMNQFLPAVTGGPPVQDRSLLEWCRRVTVEGQPYLSPDPGAAPVRAADFGYRPREDLLDDVHAAERLVREHGMELLVLDQTRPDLGIPAVKVLVPGLRHFWARFAPGRLYDVPVRLGRQPEPTPYERLNPIPVFV</sequence>
<dbReference type="Gene3D" id="3.90.930.60">
    <property type="match status" value="1"/>
</dbReference>
<dbReference type="InterPro" id="IPR027624">
    <property type="entry name" value="TOMM_cyclo_SagD"/>
</dbReference>
<dbReference type="NCBIfam" id="TIGR03604">
    <property type="entry name" value="TOMM_cyclo_SagD"/>
    <property type="match status" value="1"/>
</dbReference>
<feature type="region of interest" description="Disordered" evidence="1">
    <location>
        <begin position="154"/>
        <end position="182"/>
    </location>
</feature>
<organism evidence="3 4">
    <name type="scientific">Streptomyces albiaxialis</name>
    <dbReference type="NCBI Taxonomy" id="329523"/>
    <lineage>
        <taxon>Bacteria</taxon>
        <taxon>Bacillati</taxon>
        <taxon>Actinomycetota</taxon>
        <taxon>Actinomycetes</taxon>
        <taxon>Kitasatosporales</taxon>
        <taxon>Streptomycetaceae</taxon>
        <taxon>Streptomyces</taxon>
    </lineage>
</organism>
<name>A0ABN2VYC2_9ACTN</name>
<proteinExistence type="predicted"/>
<accession>A0ABN2VYC2</accession>
<dbReference type="PROSITE" id="PS51664">
    <property type="entry name" value="YCAO"/>
    <property type="match status" value="1"/>
</dbReference>
<evidence type="ECO:0000313" key="3">
    <source>
        <dbReference type="EMBL" id="GAA2077415.1"/>
    </source>
</evidence>
<dbReference type="NCBIfam" id="TIGR03882">
    <property type="entry name" value="cyclo_dehyd_2"/>
    <property type="match status" value="1"/>
</dbReference>
<comment type="caution">
    <text evidence="3">The sequence shown here is derived from an EMBL/GenBank/DDBJ whole genome shotgun (WGS) entry which is preliminary data.</text>
</comment>
<evidence type="ECO:0000259" key="2">
    <source>
        <dbReference type="PROSITE" id="PS51664"/>
    </source>
</evidence>
<dbReference type="PANTHER" id="PTHR37809:SF1">
    <property type="entry name" value="RIBOSOMAL PROTEIN S12 METHYLTHIOTRANSFERASE ACCESSORY FACTOR YCAO"/>
    <property type="match status" value="1"/>
</dbReference>
<dbReference type="RefSeq" id="WP_344528791.1">
    <property type="nucleotide sequence ID" value="NZ_BAAAPE010000008.1"/>
</dbReference>
<dbReference type="Gene3D" id="3.40.50.720">
    <property type="entry name" value="NAD(P)-binding Rossmann-like Domain"/>
    <property type="match status" value="1"/>
</dbReference>
<dbReference type="Gene3D" id="3.30.40.250">
    <property type="match status" value="1"/>
</dbReference>
<dbReference type="Gene3D" id="3.30.1330.230">
    <property type="match status" value="1"/>
</dbReference>
<dbReference type="Proteomes" id="UP001500016">
    <property type="component" value="Unassembled WGS sequence"/>
</dbReference>
<keyword evidence="4" id="KW-1185">Reference proteome</keyword>
<dbReference type="SUPFAM" id="SSF69572">
    <property type="entry name" value="Activating enzymes of the ubiquitin-like proteins"/>
    <property type="match status" value="1"/>
</dbReference>
<dbReference type="Pfam" id="PF02624">
    <property type="entry name" value="YcaO"/>
    <property type="match status" value="1"/>
</dbReference>
<dbReference type="InterPro" id="IPR003776">
    <property type="entry name" value="YcaO-like_dom"/>
</dbReference>
<dbReference type="InterPro" id="IPR035985">
    <property type="entry name" value="Ubiquitin-activating_enz"/>
</dbReference>
<protein>
    <submittedName>
        <fullName evidence="3">TOMM leader peptide-binding protein</fullName>
    </submittedName>
</protein>
<evidence type="ECO:0000313" key="4">
    <source>
        <dbReference type="Proteomes" id="UP001500016"/>
    </source>
</evidence>
<dbReference type="Gene3D" id="3.30.160.660">
    <property type="match status" value="1"/>
</dbReference>
<dbReference type="InterPro" id="IPR022291">
    <property type="entry name" value="Bacteriocin_synth_cyclodeHase"/>
</dbReference>
<feature type="domain" description="YcaO" evidence="2">
    <location>
        <begin position="424"/>
        <end position="786"/>
    </location>
</feature>
<dbReference type="NCBIfam" id="TIGR00702">
    <property type="entry name" value="YcaO-type kinase domain"/>
    <property type="match status" value="1"/>
</dbReference>
<dbReference type="EMBL" id="BAAAPE010000008">
    <property type="protein sequence ID" value="GAA2077415.1"/>
    <property type="molecule type" value="Genomic_DNA"/>
</dbReference>
<reference evidence="3 4" key="1">
    <citation type="journal article" date="2019" name="Int. J. Syst. Evol. Microbiol.">
        <title>The Global Catalogue of Microorganisms (GCM) 10K type strain sequencing project: providing services to taxonomists for standard genome sequencing and annotation.</title>
        <authorList>
            <consortium name="The Broad Institute Genomics Platform"/>
            <consortium name="The Broad Institute Genome Sequencing Center for Infectious Disease"/>
            <person name="Wu L."/>
            <person name="Ma J."/>
        </authorList>
    </citation>
    <scope>NUCLEOTIDE SEQUENCE [LARGE SCALE GENOMIC DNA]</scope>
    <source>
        <strain evidence="3 4">JCM 15478</strain>
    </source>
</reference>